<evidence type="ECO:0000313" key="2">
    <source>
        <dbReference type="Proteomes" id="UP001163321"/>
    </source>
</evidence>
<sequence length="303" mass="32786">MTVRRATAGLSGNLYADFLAEHARLKDDLEPRKHSRHALEINTITPNGMALGLETCIVSSFFKAAVQRRVESALVYESQLNSITTSSVRITSSRHVGLQARLQASERIRLTLEAQETAMEKAPASFARIGAEYKAPHVFAGATIDAVNGPTFQATVGGKVGPVGVGVLGAYDVGLDHSDRRGRLTTLNVATSYTQDDLVALLQVNDGGRQLQVDLTQTVSPAVMITSRFVLNRRQEKPTMRLLGTYAPRATETVAGSIGSDGILIGAFEWRTSKHLKTRVSAQMDLRHYDSDSHSLGVSIELG</sequence>
<dbReference type="Proteomes" id="UP001163321">
    <property type="component" value="Chromosome 3"/>
</dbReference>
<accession>A0ACC0W7G8</accession>
<protein>
    <submittedName>
        <fullName evidence="1">Uncharacterized protein</fullName>
    </submittedName>
</protein>
<evidence type="ECO:0000313" key="1">
    <source>
        <dbReference type="EMBL" id="KAI9914276.1"/>
    </source>
</evidence>
<comment type="caution">
    <text evidence="1">The sequence shown here is derived from an EMBL/GenBank/DDBJ whole genome shotgun (WGS) entry which is preliminary data.</text>
</comment>
<gene>
    <name evidence="1" type="ORF">PsorP6_007072</name>
</gene>
<proteinExistence type="predicted"/>
<dbReference type="EMBL" id="CM047582">
    <property type="protein sequence ID" value="KAI9914276.1"/>
    <property type="molecule type" value="Genomic_DNA"/>
</dbReference>
<reference evidence="1 2" key="1">
    <citation type="journal article" date="2022" name="bioRxiv">
        <title>The genome of the oomycete Peronosclerospora sorghi, a cosmopolitan pathogen of maize and sorghum, is inflated with dispersed pseudogenes.</title>
        <authorList>
            <person name="Fletcher K."/>
            <person name="Martin F."/>
            <person name="Isakeit T."/>
            <person name="Cavanaugh K."/>
            <person name="Magill C."/>
            <person name="Michelmore R."/>
        </authorList>
    </citation>
    <scope>NUCLEOTIDE SEQUENCE [LARGE SCALE GENOMIC DNA]</scope>
    <source>
        <strain evidence="1">P6</strain>
    </source>
</reference>
<organism evidence="1 2">
    <name type="scientific">Peronosclerospora sorghi</name>
    <dbReference type="NCBI Taxonomy" id="230839"/>
    <lineage>
        <taxon>Eukaryota</taxon>
        <taxon>Sar</taxon>
        <taxon>Stramenopiles</taxon>
        <taxon>Oomycota</taxon>
        <taxon>Peronosporomycetes</taxon>
        <taxon>Peronosporales</taxon>
        <taxon>Peronosporaceae</taxon>
        <taxon>Peronosclerospora</taxon>
    </lineage>
</organism>
<name>A0ACC0W7G8_9STRA</name>
<keyword evidence="2" id="KW-1185">Reference proteome</keyword>